<feature type="transmembrane region" description="Helical" evidence="6">
    <location>
        <begin position="12"/>
        <end position="32"/>
    </location>
</feature>
<evidence type="ECO:0000313" key="8">
    <source>
        <dbReference type="EMBL" id="EKU95474.1"/>
    </source>
</evidence>
<sequence>MASTLGKRRYALPIVVILAVLIIFPIMFYPMANMQVKDLPFAFLSRDKEIATAQGPMNLGSKVAEQIGSSGAIELRPVSSQAEIDELFEDQEIYGAIVIPENFTASALAARLGQGELETVQITLDRAKSPMIVNQLQAGMSQMLSTQASQAEQSAQAGPAAQGAQATSPAQGAQATPVQITVIHEGPDVDTSSPLGTVIVFQMSILPLVIASFIAGFLVYKVLGGGAKDRMVKSLASQLGYGAVAALVIGVGVTCVVHWVAGIPMAWGMGIVFYSLCAFFLFTFFNGMFNLHVVVGGLAALCTIVLGAMTAVLPAEVLPSFWANYVIPWAPQGYMSAGLREILYLDGGAWNAGTLALLCFFALGLLGYAGRWALARRK</sequence>
<dbReference type="AlphaFoldDB" id="K9EE30"/>
<evidence type="ECO:0000256" key="2">
    <source>
        <dbReference type="ARBA" id="ARBA00022692"/>
    </source>
</evidence>
<gene>
    <name evidence="8" type="ORF">HMPREF9233_00261</name>
</gene>
<keyword evidence="4 6" id="KW-0472">Membrane</keyword>
<dbReference type="GO" id="GO:0140359">
    <property type="term" value="F:ABC-type transporter activity"/>
    <property type="evidence" value="ECO:0007669"/>
    <property type="project" value="InterPro"/>
</dbReference>
<dbReference type="PANTHER" id="PTHR43077">
    <property type="entry name" value="TRANSPORT PERMEASE YVFS-RELATED"/>
    <property type="match status" value="1"/>
</dbReference>
<evidence type="ECO:0000256" key="5">
    <source>
        <dbReference type="SAM" id="MobiDB-lite"/>
    </source>
</evidence>
<evidence type="ECO:0000256" key="6">
    <source>
        <dbReference type="SAM" id="Phobius"/>
    </source>
</evidence>
<dbReference type="InterPro" id="IPR051328">
    <property type="entry name" value="T7SS_ABC-Transporter"/>
</dbReference>
<feature type="region of interest" description="Disordered" evidence="5">
    <location>
        <begin position="147"/>
        <end position="168"/>
    </location>
</feature>
<dbReference type="InterPro" id="IPR013525">
    <property type="entry name" value="ABC2_TM"/>
</dbReference>
<dbReference type="Gene3D" id="3.40.1710.10">
    <property type="entry name" value="abc type-2 transporter like domain"/>
    <property type="match status" value="1"/>
</dbReference>
<feature type="transmembrane region" description="Helical" evidence="6">
    <location>
        <begin position="241"/>
        <end position="261"/>
    </location>
</feature>
<keyword evidence="2 6" id="KW-0812">Transmembrane</keyword>
<dbReference type="HOGENOM" id="CLU_052634_0_0_11"/>
<proteinExistence type="predicted"/>
<comment type="caution">
    <text evidence="8">The sequence shown here is derived from an EMBL/GenBank/DDBJ whole genome shotgun (WGS) entry which is preliminary data.</text>
</comment>
<dbReference type="RefSeq" id="WP_007000479.1">
    <property type="nucleotide sequence ID" value="NZ_JH992955.1"/>
</dbReference>
<keyword evidence="9" id="KW-1185">Reference proteome</keyword>
<dbReference type="eggNOG" id="COG1511">
    <property type="taxonomic scope" value="Bacteria"/>
</dbReference>
<dbReference type="STRING" id="202789.GCA_001457435_00335"/>
<evidence type="ECO:0000313" key="9">
    <source>
        <dbReference type="Proteomes" id="UP000009888"/>
    </source>
</evidence>
<dbReference type="GO" id="GO:0016020">
    <property type="term" value="C:membrane"/>
    <property type="evidence" value="ECO:0007669"/>
    <property type="project" value="UniProtKB-SubCell"/>
</dbReference>
<accession>K9EE30</accession>
<dbReference type="PATRIC" id="fig|883066.3.peg.266"/>
<feature type="transmembrane region" description="Helical" evidence="6">
    <location>
        <begin position="349"/>
        <end position="369"/>
    </location>
</feature>
<dbReference type="PANTHER" id="PTHR43077:SF5">
    <property type="entry name" value="PHAGE INFECTION PROTEIN"/>
    <property type="match status" value="1"/>
</dbReference>
<feature type="transmembrane region" description="Helical" evidence="6">
    <location>
        <begin position="199"/>
        <end position="220"/>
    </location>
</feature>
<dbReference type="EMBL" id="AGWL01000002">
    <property type="protein sequence ID" value="EKU95474.1"/>
    <property type="molecule type" value="Genomic_DNA"/>
</dbReference>
<feature type="transmembrane region" description="Helical" evidence="6">
    <location>
        <begin position="267"/>
        <end position="286"/>
    </location>
</feature>
<dbReference type="Proteomes" id="UP000009888">
    <property type="component" value="Unassembled WGS sequence"/>
</dbReference>
<reference evidence="8 9" key="1">
    <citation type="submission" date="2012-09" db="EMBL/GenBank/DDBJ databases">
        <title>The Genome Sequence of Actinobaculum massiliae ACS-171-V-COL2.</title>
        <authorList>
            <consortium name="The Broad Institute Genome Sequencing Platform"/>
            <person name="Earl A."/>
            <person name="Ward D."/>
            <person name="Feldgarden M."/>
            <person name="Gevers D."/>
            <person name="Saerens B."/>
            <person name="Vaneechoutte M."/>
            <person name="Walker B."/>
            <person name="Young S.K."/>
            <person name="Zeng Q."/>
            <person name="Gargeya S."/>
            <person name="Fitzgerald M."/>
            <person name="Haas B."/>
            <person name="Abouelleil A."/>
            <person name="Alvarado L."/>
            <person name="Arachchi H.M."/>
            <person name="Berlin A."/>
            <person name="Chapman S.B."/>
            <person name="Goldberg J."/>
            <person name="Griggs A."/>
            <person name="Gujja S."/>
            <person name="Hansen M."/>
            <person name="Howarth C."/>
            <person name="Imamovic A."/>
            <person name="Larimer J."/>
            <person name="McCowen C."/>
            <person name="Montmayeur A."/>
            <person name="Murphy C."/>
            <person name="Neiman D."/>
            <person name="Pearson M."/>
            <person name="Priest M."/>
            <person name="Roberts A."/>
            <person name="Saif S."/>
            <person name="Shea T."/>
            <person name="Sisk P."/>
            <person name="Sykes S."/>
            <person name="Wortman J."/>
            <person name="Nusbaum C."/>
            <person name="Birren B."/>
        </authorList>
    </citation>
    <scope>NUCLEOTIDE SEQUENCE [LARGE SCALE GENOMIC DNA]</scope>
    <source>
        <strain evidence="9">ACS-171-V-Col2</strain>
    </source>
</reference>
<evidence type="ECO:0000256" key="1">
    <source>
        <dbReference type="ARBA" id="ARBA00004141"/>
    </source>
</evidence>
<protein>
    <recommendedName>
        <fullName evidence="7">ABC-2 type transporter transmembrane domain-containing protein</fullName>
    </recommendedName>
</protein>
<evidence type="ECO:0000259" key="7">
    <source>
        <dbReference type="Pfam" id="PF12698"/>
    </source>
</evidence>
<comment type="subcellular location">
    <subcellularLocation>
        <location evidence="1">Membrane</location>
        <topology evidence="1">Multi-pass membrane protein</topology>
    </subcellularLocation>
</comment>
<name>K9EE30_9ACTO</name>
<keyword evidence="3 6" id="KW-1133">Transmembrane helix</keyword>
<feature type="domain" description="ABC-2 type transporter transmembrane" evidence="7">
    <location>
        <begin position="16"/>
        <end position="364"/>
    </location>
</feature>
<evidence type="ECO:0000256" key="3">
    <source>
        <dbReference type="ARBA" id="ARBA00022989"/>
    </source>
</evidence>
<dbReference type="Pfam" id="PF12698">
    <property type="entry name" value="ABC2_membrane_3"/>
    <property type="match status" value="1"/>
</dbReference>
<organism evidence="8 9">
    <name type="scientific">Actinobaculum massiliense ACS-171-V-Col2</name>
    <dbReference type="NCBI Taxonomy" id="883066"/>
    <lineage>
        <taxon>Bacteria</taxon>
        <taxon>Bacillati</taxon>
        <taxon>Actinomycetota</taxon>
        <taxon>Actinomycetes</taxon>
        <taxon>Actinomycetales</taxon>
        <taxon>Actinomycetaceae</taxon>
        <taxon>Actinobaculum</taxon>
    </lineage>
</organism>
<evidence type="ECO:0000256" key="4">
    <source>
        <dbReference type="ARBA" id="ARBA00023136"/>
    </source>
</evidence>
<feature type="transmembrane region" description="Helical" evidence="6">
    <location>
        <begin position="293"/>
        <end position="313"/>
    </location>
</feature>